<comment type="subcellular location">
    <subcellularLocation>
        <location evidence="5 6">Cytoplasm</location>
    </subcellularLocation>
</comment>
<feature type="domain" description="Exonuclease VII large subunit C-terminal" evidence="7">
    <location>
        <begin position="128"/>
        <end position="436"/>
    </location>
</feature>
<reference evidence="9 10" key="1">
    <citation type="submission" date="2016-10" db="EMBL/GenBank/DDBJ databases">
        <authorList>
            <person name="Varghese N."/>
            <person name="Submissions S."/>
        </authorList>
    </citation>
    <scope>NUCLEOTIDE SEQUENCE [LARGE SCALE GENOMIC DNA]</scope>
    <source>
        <strain evidence="9 10">WC1T17</strain>
    </source>
</reference>
<comment type="subunit">
    <text evidence="5">Heterooligomer composed of large and small subunits.</text>
</comment>
<evidence type="ECO:0000256" key="3">
    <source>
        <dbReference type="ARBA" id="ARBA00022801"/>
    </source>
</evidence>
<dbReference type="PANTHER" id="PTHR30008">
    <property type="entry name" value="EXODEOXYRIBONUCLEASE 7 LARGE SUBUNIT"/>
    <property type="match status" value="1"/>
</dbReference>
<keyword evidence="3 5" id="KW-0378">Hydrolase</keyword>
<gene>
    <name evidence="5" type="primary">xseA</name>
    <name evidence="9" type="ORF">SAMN05216431_10262</name>
</gene>
<organism evidence="9 10">
    <name type="scientific">Ligilactobacillus ruminis</name>
    <dbReference type="NCBI Taxonomy" id="1623"/>
    <lineage>
        <taxon>Bacteria</taxon>
        <taxon>Bacillati</taxon>
        <taxon>Bacillota</taxon>
        <taxon>Bacilli</taxon>
        <taxon>Lactobacillales</taxon>
        <taxon>Lactobacillaceae</taxon>
        <taxon>Ligilactobacillus</taxon>
    </lineage>
</organism>
<dbReference type="HAMAP" id="MF_00378">
    <property type="entry name" value="Exonuc_7_L"/>
    <property type="match status" value="1"/>
</dbReference>
<dbReference type="InterPro" id="IPR025824">
    <property type="entry name" value="OB-fold_nuc-bd_dom"/>
</dbReference>
<dbReference type="Proteomes" id="UP000182089">
    <property type="component" value="Unassembled WGS sequence"/>
</dbReference>
<dbReference type="PANTHER" id="PTHR30008:SF0">
    <property type="entry name" value="EXODEOXYRIBONUCLEASE 7 LARGE SUBUNIT"/>
    <property type="match status" value="1"/>
</dbReference>
<evidence type="ECO:0000313" key="9">
    <source>
        <dbReference type="EMBL" id="SEM39670.1"/>
    </source>
</evidence>
<dbReference type="NCBIfam" id="TIGR00237">
    <property type="entry name" value="xseA"/>
    <property type="match status" value="1"/>
</dbReference>
<protein>
    <recommendedName>
        <fullName evidence="5">Exodeoxyribonuclease 7 large subunit</fullName>
        <ecNumber evidence="5">3.1.11.6</ecNumber>
    </recommendedName>
    <alternativeName>
        <fullName evidence="5">Exodeoxyribonuclease VII large subunit</fullName>
        <shortName evidence="5">Exonuclease VII large subunit</shortName>
    </alternativeName>
</protein>
<dbReference type="InterPro" id="IPR020579">
    <property type="entry name" value="Exonuc_VII_lsu_C"/>
</dbReference>
<evidence type="ECO:0000256" key="1">
    <source>
        <dbReference type="ARBA" id="ARBA00022490"/>
    </source>
</evidence>
<dbReference type="EC" id="3.1.11.6" evidence="5"/>
<evidence type="ECO:0000256" key="5">
    <source>
        <dbReference type="HAMAP-Rule" id="MF_00378"/>
    </source>
</evidence>
<accession>A0ABY1A9I9</accession>
<dbReference type="Pfam" id="PF13742">
    <property type="entry name" value="tRNA_anti_2"/>
    <property type="match status" value="1"/>
</dbReference>
<feature type="domain" description="OB-fold nucleic acid binding" evidence="8">
    <location>
        <begin position="7"/>
        <end position="101"/>
    </location>
</feature>
<dbReference type="InterPro" id="IPR003753">
    <property type="entry name" value="Exonuc_VII_L"/>
</dbReference>
<evidence type="ECO:0000256" key="4">
    <source>
        <dbReference type="ARBA" id="ARBA00022839"/>
    </source>
</evidence>
<comment type="similarity">
    <text evidence="5 6">Belongs to the XseA family.</text>
</comment>
<keyword evidence="4 5" id="KW-0269">Exonuclease</keyword>
<keyword evidence="2 5" id="KW-0540">Nuclease</keyword>
<name>A0ABY1A9I9_9LACO</name>
<sequence>MTENNYLTVTALTKYLKRKFTADPYLKKVWLVGEISNFRLRRGHQYFSLKDEKAVINAVMFASNFNKIKFTPESGMKVIVSGRIDIYEASGNYQFYIETMEPEGVGALYQALEELKAKLAKEGLFSGPKRKITPFPRRIAVITSRSGAVIRDIITTVTRRYPIAQLVLFPAEVQGERAADALVGRLKEVNERGDFDTIIIGRGGGSIEDLWPFNEEKVVRAIYASQIPIISSVGHETDTTLADLAADVRAATPTAAAELATSVLSEDLVKIDQLKNRLLQAMQARLAYLKQRLQKNRNSYIFATPERLYDSYVQKLDQLNYQLQVNFNRRLKDRQNRLQLLQQHLYSRTLSDRLKLLESDVKQQDYRLEKAGRYLLEQKKEQLAKAANALDMLSPLKVMGRGFSYVTKEEQVVKQVSQLEVGTAVDLHLRDGQAKATITQIIEEEK</sequence>
<dbReference type="EMBL" id="FOCC01000002">
    <property type="protein sequence ID" value="SEM39670.1"/>
    <property type="molecule type" value="Genomic_DNA"/>
</dbReference>
<evidence type="ECO:0000259" key="8">
    <source>
        <dbReference type="Pfam" id="PF13742"/>
    </source>
</evidence>
<evidence type="ECO:0000313" key="10">
    <source>
        <dbReference type="Proteomes" id="UP000182089"/>
    </source>
</evidence>
<comment type="function">
    <text evidence="5">Bidirectionally degrades single-stranded DNA into large acid-insoluble oligonucleotides, which are then degraded further into small acid-soluble oligonucleotides.</text>
</comment>
<evidence type="ECO:0000259" key="7">
    <source>
        <dbReference type="Pfam" id="PF02601"/>
    </source>
</evidence>
<evidence type="ECO:0000256" key="2">
    <source>
        <dbReference type="ARBA" id="ARBA00022722"/>
    </source>
</evidence>
<evidence type="ECO:0000256" key="6">
    <source>
        <dbReference type="RuleBase" id="RU004355"/>
    </source>
</evidence>
<dbReference type="CDD" id="cd04489">
    <property type="entry name" value="ExoVII_LU_OBF"/>
    <property type="match status" value="1"/>
</dbReference>
<comment type="caution">
    <text evidence="9">The sequence shown here is derived from an EMBL/GenBank/DDBJ whole genome shotgun (WGS) entry which is preliminary data.</text>
</comment>
<proteinExistence type="inferred from homology"/>
<keyword evidence="1 5" id="KW-0963">Cytoplasm</keyword>
<comment type="catalytic activity">
    <reaction evidence="5 6">
        <text>Exonucleolytic cleavage in either 5'- to 3'- or 3'- to 5'-direction to yield nucleoside 5'-phosphates.</text>
        <dbReference type="EC" id="3.1.11.6"/>
    </reaction>
</comment>
<dbReference type="Pfam" id="PF02601">
    <property type="entry name" value="Exonuc_VII_L"/>
    <property type="match status" value="1"/>
</dbReference>